<proteinExistence type="predicted"/>
<comment type="caution">
    <text evidence="1">The sequence shown here is derived from an EMBL/GenBank/DDBJ whole genome shotgun (WGS) entry which is preliminary data.</text>
</comment>
<organism evidence="1 2">
    <name type="scientific">Furfurilactobacillus milii</name>
    <dbReference type="NCBI Taxonomy" id="2888272"/>
    <lineage>
        <taxon>Bacteria</taxon>
        <taxon>Bacillati</taxon>
        <taxon>Bacillota</taxon>
        <taxon>Bacilli</taxon>
        <taxon>Lactobacillales</taxon>
        <taxon>Lactobacillaceae</taxon>
        <taxon>Furfurilactobacillus</taxon>
    </lineage>
</organism>
<protein>
    <recommendedName>
        <fullName evidence="3">Phage protein</fullName>
    </recommendedName>
</protein>
<accession>A0ABT6DFH2</accession>
<dbReference type="RefSeq" id="WP_178943162.1">
    <property type="nucleotide sequence ID" value="NZ_JAIWJG010000018.1"/>
</dbReference>
<evidence type="ECO:0000313" key="2">
    <source>
        <dbReference type="Proteomes" id="UP001152867"/>
    </source>
</evidence>
<evidence type="ECO:0008006" key="3">
    <source>
        <dbReference type="Google" id="ProtNLM"/>
    </source>
</evidence>
<keyword evidence="2" id="KW-1185">Reference proteome</keyword>
<name>A0ABT6DFH2_9LACO</name>
<dbReference type="EMBL" id="JANDJP010000021">
    <property type="protein sequence ID" value="MDF9914889.1"/>
    <property type="molecule type" value="Genomic_DNA"/>
</dbReference>
<sequence length="78" mass="8487">MNNKQKLPNDVQAADHNLSTLNDHLFDELDRLGDENLTEAEIVKETARAKAVAGIANVVVNNAQVVLSAQKLYGDDEA</sequence>
<gene>
    <name evidence="1" type="ORF">NNA32_11625</name>
</gene>
<dbReference type="Proteomes" id="UP001152867">
    <property type="component" value="Unassembled WGS sequence"/>
</dbReference>
<reference evidence="1" key="1">
    <citation type="submission" date="2022-06" db="EMBL/GenBank/DDBJ databases">
        <title>Antifungal cultures and metabolites of lactic acid bacteria for use in dairy fermentations.</title>
        <authorList>
            <person name="Zhao Z."/>
            <person name="Gaenzle M."/>
        </authorList>
    </citation>
    <scope>NUCLEOTIDE SEQUENCE</scope>
    <source>
        <strain evidence="1">FUA3126</strain>
    </source>
</reference>
<evidence type="ECO:0000313" key="1">
    <source>
        <dbReference type="EMBL" id="MDF9914889.1"/>
    </source>
</evidence>